<feature type="transmembrane region" description="Helical" evidence="7">
    <location>
        <begin position="51"/>
        <end position="70"/>
    </location>
</feature>
<evidence type="ECO:0000256" key="6">
    <source>
        <dbReference type="RuleBase" id="RU003943"/>
    </source>
</evidence>
<evidence type="ECO:0000256" key="3">
    <source>
        <dbReference type="ARBA" id="ARBA00022692"/>
    </source>
</evidence>
<sequence>GYYKKYAELVMSLVLTFSLGIAIILISSGKASAKVNSFLFGSILTVSREDILLILTVGIICLLSLIFLYNKLIYITFDEEGAKTSGIKVKLINYIFTILVGATISMSIRVMGILVISSIMVVPVATAMQLKKGFKSTLLYSILFGMIDIMLGLFLSYYINSAPGGT</sequence>
<feature type="transmembrane region" description="Helical" evidence="7">
    <location>
        <begin position="91"/>
        <end position="108"/>
    </location>
</feature>
<keyword evidence="4 7" id="KW-1133">Transmembrane helix</keyword>
<dbReference type="PANTHER" id="PTHR30477:SF0">
    <property type="entry name" value="METAL TRANSPORT SYSTEM MEMBRANE PROTEIN TM_0125-RELATED"/>
    <property type="match status" value="1"/>
</dbReference>
<gene>
    <name evidence="8" type="ORF">GNF79_17865</name>
</gene>
<keyword evidence="5 7" id="KW-0472">Membrane</keyword>
<feature type="transmembrane region" description="Helical" evidence="7">
    <location>
        <begin position="137"/>
        <end position="159"/>
    </location>
</feature>
<proteinExistence type="inferred from homology"/>
<feature type="transmembrane region" description="Helical" evidence="7">
    <location>
        <begin position="12"/>
        <end position="31"/>
    </location>
</feature>
<comment type="subcellular location">
    <subcellularLocation>
        <location evidence="6">Cell membrane</location>
        <topology evidence="6">Multi-pass membrane protein</topology>
    </subcellularLocation>
    <subcellularLocation>
        <location evidence="1">Membrane</location>
        <topology evidence="1">Multi-pass membrane protein</topology>
    </subcellularLocation>
</comment>
<dbReference type="GO" id="GO:0043190">
    <property type="term" value="C:ATP-binding cassette (ABC) transporter complex"/>
    <property type="evidence" value="ECO:0007669"/>
    <property type="project" value="InterPro"/>
</dbReference>
<evidence type="ECO:0000256" key="2">
    <source>
        <dbReference type="ARBA" id="ARBA00008034"/>
    </source>
</evidence>
<dbReference type="RefSeq" id="WP_322459096.1">
    <property type="nucleotide sequence ID" value="NZ_WNVC01000791.1"/>
</dbReference>
<evidence type="ECO:0000256" key="1">
    <source>
        <dbReference type="ARBA" id="ARBA00004141"/>
    </source>
</evidence>
<dbReference type="Proteomes" id="UP001291306">
    <property type="component" value="Unassembled WGS sequence"/>
</dbReference>
<dbReference type="SUPFAM" id="SSF81345">
    <property type="entry name" value="ABC transporter involved in vitamin B12 uptake, BtuC"/>
    <property type="match status" value="1"/>
</dbReference>
<dbReference type="AlphaFoldDB" id="A0AAW9ICG4"/>
<feature type="non-terminal residue" evidence="8">
    <location>
        <position position="166"/>
    </location>
</feature>
<dbReference type="GO" id="GO:0010043">
    <property type="term" value="P:response to zinc ion"/>
    <property type="evidence" value="ECO:0007669"/>
    <property type="project" value="TreeGrafter"/>
</dbReference>
<comment type="caution">
    <text evidence="8">The sequence shown here is derived from an EMBL/GenBank/DDBJ whole genome shotgun (WGS) entry which is preliminary data.</text>
</comment>
<evidence type="ECO:0000256" key="7">
    <source>
        <dbReference type="SAM" id="Phobius"/>
    </source>
</evidence>
<dbReference type="EMBL" id="WNVC01000791">
    <property type="protein sequence ID" value="MDZ5000889.1"/>
    <property type="molecule type" value="Genomic_DNA"/>
</dbReference>
<evidence type="ECO:0000313" key="8">
    <source>
        <dbReference type="EMBL" id="MDZ5000889.1"/>
    </source>
</evidence>
<dbReference type="InterPro" id="IPR001626">
    <property type="entry name" value="ABC_TroCD"/>
</dbReference>
<keyword evidence="3 6" id="KW-0812">Transmembrane</keyword>
<dbReference type="PANTHER" id="PTHR30477">
    <property type="entry name" value="ABC-TRANSPORTER METAL-BINDING PROTEIN"/>
    <property type="match status" value="1"/>
</dbReference>
<dbReference type="InterPro" id="IPR037294">
    <property type="entry name" value="ABC_BtuC-like"/>
</dbReference>
<organism evidence="8 9">
    <name type="scientific">Clostridium perfringens</name>
    <dbReference type="NCBI Taxonomy" id="1502"/>
    <lineage>
        <taxon>Bacteria</taxon>
        <taxon>Bacillati</taxon>
        <taxon>Bacillota</taxon>
        <taxon>Clostridia</taxon>
        <taxon>Eubacteriales</taxon>
        <taxon>Clostridiaceae</taxon>
        <taxon>Clostridium</taxon>
    </lineage>
</organism>
<feature type="non-terminal residue" evidence="8">
    <location>
        <position position="1"/>
    </location>
</feature>
<evidence type="ECO:0000256" key="5">
    <source>
        <dbReference type="ARBA" id="ARBA00023136"/>
    </source>
</evidence>
<reference evidence="8" key="1">
    <citation type="submission" date="2019-11" db="EMBL/GenBank/DDBJ databases">
        <title>Characterization of Clostridium perfringens isolates from swine manure treated agricultural soils.</title>
        <authorList>
            <person name="Wushke S.T."/>
        </authorList>
    </citation>
    <scope>NUCLEOTIDE SEQUENCE</scope>
    <source>
        <strain evidence="8">X26</strain>
    </source>
</reference>
<dbReference type="GO" id="GO:0055085">
    <property type="term" value="P:transmembrane transport"/>
    <property type="evidence" value="ECO:0007669"/>
    <property type="project" value="InterPro"/>
</dbReference>
<dbReference type="Gene3D" id="1.10.3470.10">
    <property type="entry name" value="ABC transporter involved in vitamin B12 uptake, BtuC"/>
    <property type="match status" value="1"/>
</dbReference>
<keyword evidence="6" id="KW-0813">Transport</keyword>
<evidence type="ECO:0000256" key="4">
    <source>
        <dbReference type="ARBA" id="ARBA00022989"/>
    </source>
</evidence>
<protein>
    <submittedName>
        <fullName evidence="8">Iron chelate uptake ABC transporter family permease subunit</fullName>
    </submittedName>
</protein>
<accession>A0AAW9ICG4</accession>
<evidence type="ECO:0000313" key="9">
    <source>
        <dbReference type="Proteomes" id="UP001291306"/>
    </source>
</evidence>
<comment type="similarity">
    <text evidence="2 6">Belongs to the ABC-3 integral membrane protein family.</text>
</comment>
<name>A0AAW9ICG4_CLOPF</name>
<dbReference type="Pfam" id="PF00950">
    <property type="entry name" value="ABC-3"/>
    <property type="match status" value="1"/>
</dbReference>